<proteinExistence type="predicted"/>
<feature type="compositionally biased region" description="Low complexity" evidence="1">
    <location>
        <begin position="364"/>
        <end position="401"/>
    </location>
</feature>
<evidence type="ECO:0000313" key="3">
    <source>
        <dbReference type="Proteomes" id="UP001140091"/>
    </source>
</evidence>
<sequence length="578" mass="61982">MDSGDSSGDKHHGLLVTTIDDEEQNEALCQLSRGLELLRDATPFRVVEMALEIQVEKMRVVEAMKARDAAVHRLLEAYTSVRRHSEVIEQLQKEREEHGLEKLGHSLSPPSESHDKRILELEEMVADLRDINLCLKEYGSYERKMLCDPPPHYEGEITRVSAGTQTEPEVPKVFCDSRVELCRTKSAKAQDVAELIQVRNDMLAAIPLPENAPDISLVPITLPPQVTLHEFLNSAPASLRTELGNYRVFHSTTTTWCPEREEHGFMYVPMFKCNTNPRALTAHRWNAVDVIGRMSKPTETLAGRKSTTPQNNYETGQLYAAGALKLACIALQCVGFNMDLYHSISELATKFTQAKWKTAVAMNSSNSMSPSVGSTSSSVVGTPPISGSSSSFSGIPSPHGSVGHIHTPHFHGHGSSLLPHPQSKVNSPLSPHGGSGPCTPNLPASGVSTPGISPLGASLISGSGGGLGTGSPAWNISSNLKLKSAAIGLNATSTLGLQLSNISLSPGATSGFSTHHQQHPHHQLRAAGQFSSATAEDSEKNENLAPGVTTRASSPSLLAGMTLVGGTAHEAKIKIVQK</sequence>
<evidence type="ECO:0000313" key="2">
    <source>
        <dbReference type="EMBL" id="KAJ2929854.1"/>
    </source>
</evidence>
<dbReference type="OrthoDB" id="3219211at2759"/>
<dbReference type="Proteomes" id="UP001140091">
    <property type="component" value="Unassembled WGS sequence"/>
</dbReference>
<name>A0A9W8J9D1_9AGAR</name>
<dbReference type="AlphaFoldDB" id="A0A9W8J9D1"/>
<feature type="region of interest" description="Disordered" evidence="1">
    <location>
        <begin position="508"/>
        <end position="552"/>
    </location>
</feature>
<gene>
    <name evidence="2" type="ORF">H1R20_g7243</name>
</gene>
<dbReference type="EMBL" id="JANBPK010000856">
    <property type="protein sequence ID" value="KAJ2929854.1"/>
    <property type="molecule type" value="Genomic_DNA"/>
</dbReference>
<keyword evidence="3" id="KW-1185">Reference proteome</keyword>
<feature type="region of interest" description="Disordered" evidence="1">
    <location>
        <begin position="364"/>
        <end position="439"/>
    </location>
</feature>
<protein>
    <submittedName>
        <fullName evidence="2">Uncharacterized protein</fullName>
    </submittedName>
</protein>
<feature type="non-terminal residue" evidence="2">
    <location>
        <position position="1"/>
    </location>
</feature>
<comment type="caution">
    <text evidence="2">The sequence shown here is derived from an EMBL/GenBank/DDBJ whole genome shotgun (WGS) entry which is preliminary data.</text>
</comment>
<reference evidence="2" key="1">
    <citation type="submission" date="2022-06" db="EMBL/GenBank/DDBJ databases">
        <title>Genome Sequence of Candolleomyces eurysporus.</title>
        <authorList>
            <person name="Buettner E."/>
        </authorList>
    </citation>
    <scope>NUCLEOTIDE SEQUENCE</scope>
    <source>
        <strain evidence="2">VTCC 930004</strain>
    </source>
</reference>
<organism evidence="2 3">
    <name type="scientific">Candolleomyces eurysporus</name>
    <dbReference type="NCBI Taxonomy" id="2828524"/>
    <lineage>
        <taxon>Eukaryota</taxon>
        <taxon>Fungi</taxon>
        <taxon>Dikarya</taxon>
        <taxon>Basidiomycota</taxon>
        <taxon>Agaricomycotina</taxon>
        <taxon>Agaricomycetes</taxon>
        <taxon>Agaricomycetidae</taxon>
        <taxon>Agaricales</taxon>
        <taxon>Agaricineae</taxon>
        <taxon>Psathyrellaceae</taxon>
        <taxon>Candolleomyces</taxon>
    </lineage>
</organism>
<accession>A0A9W8J9D1</accession>
<evidence type="ECO:0000256" key="1">
    <source>
        <dbReference type="SAM" id="MobiDB-lite"/>
    </source>
</evidence>